<dbReference type="Proteomes" id="UP001165986">
    <property type="component" value="Unassembled WGS sequence"/>
</dbReference>
<dbReference type="RefSeq" id="WP_191759668.1">
    <property type="nucleotide sequence ID" value="NZ_VJXY01000027.1"/>
</dbReference>
<reference evidence="1" key="1">
    <citation type="submission" date="2019-07" db="EMBL/GenBank/DDBJ databases">
        <title>Toxilogical consequences of a new and cryptic species of cyanobacteria (Komarekiella delphini-convector) recovered from the epidermis of a bottlenose dolphin and 1500 ft. in the air.</title>
        <authorList>
            <person name="Brown A.O."/>
            <person name="Dvorak P."/>
            <person name="Villanueva C.D."/>
            <person name="Foss A.J."/>
            <person name="Garvey A.D."/>
            <person name="Gibson Q.A."/>
            <person name="Johansen J.R."/>
            <person name="Casamatta D.A."/>
        </authorList>
    </citation>
    <scope>NUCLEOTIDE SEQUENCE</scope>
    <source>
        <strain evidence="1">SJRDD-AB1</strain>
    </source>
</reference>
<evidence type="ECO:0000313" key="2">
    <source>
        <dbReference type="Proteomes" id="UP001165986"/>
    </source>
</evidence>
<evidence type="ECO:0000313" key="1">
    <source>
        <dbReference type="EMBL" id="MBD6618462.1"/>
    </source>
</evidence>
<proteinExistence type="predicted"/>
<sequence>MLDKITNKAEFSALAINTMIKWVLEKLPLLNEEVYAEKQSPQELAIILNNNILNIAPYPENVNPDDAKKLLVILGIFGSSIERHTQQCFIKKELKAVECREKTQPDVVEPGKGLDLLLIRNSQSFINYFQQIADIIGHPYRDSFFTFIECNGPTVQVMHPKNQKIIHNVPALFSDGCFVTFSGQKAEIEFISLLKKSFAIQEAANEHLEYLQKTKGLNEPQAIEAALNASILMLSIKSNLVEFMKKSQFNTDFFLDILRQYACSWYPINQYLKPPSGANDYAVLHRDIMLFEDLMPPHGKFIGYKKHIQEVFSVLMPNAIKKLENSMNIDSIESKIFQALGINKETFNHLTENVLLLLLQQNYWLVAYLQLYNAQKILSHVHYSSIQKYLVRPKISRDISCDRREVITVVSNSYGTTGMSPKGILWLLDQARANHPLARMNSGVKLKQEINILLNQFDYKQLKHTELLSISKFDN</sequence>
<keyword evidence="2" id="KW-1185">Reference proteome</keyword>
<name>A0AA40VST0_9NOST</name>
<protein>
    <submittedName>
        <fullName evidence="1">Uncharacterized protein</fullName>
    </submittedName>
</protein>
<gene>
    <name evidence="1" type="ORF">FNW02_22205</name>
</gene>
<organism evidence="1 2">
    <name type="scientific">Komarekiella delphini-convector SJRDD-AB1</name>
    <dbReference type="NCBI Taxonomy" id="2593771"/>
    <lineage>
        <taxon>Bacteria</taxon>
        <taxon>Bacillati</taxon>
        <taxon>Cyanobacteriota</taxon>
        <taxon>Cyanophyceae</taxon>
        <taxon>Nostocales</taxon>
        <taxon>Nostocaceae</taxon>
        <taxon>Komarekiella</taxon>
        <taxon>Komarekiella delphini-convector</taxon>
    </lineage>
</organism>
<dbReference type="AlphaFoldDB" id="A0AA40VST0"/>
<dbReference type="EMBL" id="VJXY01000027">
    <property type="protein sequence ID" value="MBD6618462.1"/>
    <property type="molecule type" value="Genomic_DNA"/>
</dbReference>
<accession>A0AA40VST0</accession>
<comment type="caution">
    <text evidence="1">The sequence shown here is derived from an EMBL/GenBank/DDBJ whole genome shotgun (WGS) entry which is preliminary data.</text>
</comment>